<organism evidence="3 4">
    <name type="scientific">Pontibacter saemangeumensis</name>
    <dbReference type="NCBI Taxonomy" id="1084525"/>
    <lineage>
        <taxon>Bacteria</taxon>
        <taxon>Pseudomonadati</taxon>
        <taxon>Bacteroidota</taxon>
        <taxon>Cytophagia</taxon>
        <taxon>Cytophagales</taxon>
        <taxon>Hymenobacteraceae</taxon>
        <taxon>Pontibacter</taxon>
    </lineage>
</organism>
<dbReference type="Gene3D" id="3.40.50.880">
    <property type="match status" value="1"/>
</dbReference>
<evidence type="ECO:0000259" key="2">
    <source>
        <dbReference type="Pfam" id="PF06283"/>
    </source>
</evidence>
<dbReference type="PROSITE" id="PS51257">
    <property type="entry name" value="PROKAR_LIPOPROTEIN"/>
    <property type="match status" value="1"/>
</dbReference>
<keyword evidence="4" id="KW-1185">Reference proteome</keyword>
<name>A0ABP8M3P0_9BACT</name>
<comment type="caution">
    <text evidence="3">The sequence shown here is derived from an EMBL/GenBank/DDBJ whole genome shotgun (WGS) entry which is preliminary data.</text>
</comment>
<dbReference type="Proteomes" id="UP001500552">
    <property type="component" value="Unassembled WGS sequence"/>
</dbReference>
<proteinExistence type="predicted"/>
<dbReference type="InterPro" id="IPR029010">
    <property type="entry name" value="ThuA-like"/>
</dbReference>
<dbReference type="SUPFAM" id="SSF52317">
    <property type="entry name" value="Class I glutamine amidotransferase-like"/>
    <property type="match status" value="1"/>
</dbReference>
<feature type="signal peptide" evidence="1">
    <location>
        <begin position="1"/>
        <end position="20"/>
    </location>
</feature>
<evidence type="ECO:0000256" key="1">
    <source>
        <dbReference type="SAM" id="SignalP"/>
    </source>
</evidence>
<dbReference type="InterPro" id="IPR029062">
    <property type="entry name" value="Class_I_gatase-like"/>
</dbReference>
<accession>A0ABP8M3P0</accession>
<reference evidence="4" key="1">
    <citation type="journal article" date="2019" name="Int. J. Syst. Evol. Microbiol.">
        <title>The Global Catalogue of Microorganisms (GCM) 10K type strain sequencing project: providing services to taxonomists for standard genome sequencing and annotation.</title>
        <authorList>
            <consortium name="The Broad Institute Genomics Platform"/>
            <consortium name="The Broad Institute Genome Sequencing Center for Infectious Disease"/>
            <person name="Wu L."/>
            <person name="Ma J."/>
        </authorList>
    </citation>
    <scope>NUCLEOTIDE SEQUENCE [LARGE SCALE GENOMIC DNA]</scope>
    <source>
        <strain evidence="4">JCM 17926</strain>
    </source>
</reference>
<feature type="domain" description="ThuA-like" evidence="2">
    <location>
        <begin position="43"/>
        <end position="253"/>
    </location>
</feature>
<dbReference type="PANTHER" id="PTHR40469:SF2">
    <property type="entry name" value="GALACTOSE-BINDING DOMAIN-LIKE SUPERFAMILY PROTEIN"/>
    <property type="match status" value="1"/>
</dbReference>
<dbReference type="RefSeq" id="WP_345162694.1">
    <property type="nucleotide sequence ID" value="NZ_BAABHC010000039.1"/>
</dbReference>
<evidence type="ECO:0000313" key="4">
    <source>
        <dbReference type="Proteomes" id="UP001500552"/>
    </source>
</evidence>
<sequence length="258" mass="28846">MKKELLLYGFALLVACSAQSCSSSSSEPETPVVAEQEPEDSSRILVFSKTSGYYHESIPDGIAAIQKLGREHNVMVDTTKNAAYFNPDSLQNYKAVVFLSTTMDVLDTVQQAAFEKYIQAGGGFAGIHAAADTEYDWPWYNKLVGAYFLSHPKQQNATVRVKDKNHPSTSHLPDDWELFDELYNYKDINPEVNVLATLDESTYEGGENGENHPIVWYHDYDGGRAFYTGLGHTKESYSDSLFLPHIWGGITYAMGEKE</sequence>
<gene>
    <name evidence="3" type="ORF">GCM10023188_45070</name>
</gene>
<protein>
    <recommendedName>
        <fullName evidence="2">ThuA-like domain-containing protein</fullName>
    </recommendedName>
</protein>
<dbReference type="PANTHER" id="PTHR40469">
    <property type="entry name" value="SECRETED GLYCOSYL HYDROLASE"/>
    <property type="match status" value="1"/>
</dbReference>
<evidence type="ECO:0000313" key="3">
    <source>
        <dbReference type="EMBL" id="GAA4443890.1"/>
    </source>
</evidence>
<dbReference type="EMBL" id="BAABHC010000039">
    <property type="protein sequence ID" value="GAA4443890.1"/>
    <property type="molecule type" value="Genomic_DNA"/>
</dbReference>
<keyword evidence="1" id="KW-0732">Signal</keyword>
<dbReference type="Pfam" id="PF06283">
    <property type="entry name" value="ThuA"/>
    <property type="match status" value="1"/>
</dbReference>
<feature type="chain" id="PRO_5046691312" description="ThuA-like domain-containing protein" evidence="1">
    <location>
        <begin position="21"/>
        <end position="258"/>
    </location>
</feature>